<comment type="similarity">
    <text evidence="1 7">Belongs to the enoyl-CoA hydratase/isomerase family.</text>
</comment>
<keyword evidence="5" id="KW-0456">Lyase</keyword>
<keyword evidence="11" id="KW-1185">Reference proteome</keyword>
<dbReference type="PROSITE" id="PS00166">
    <property type="entry name" value="ENOYL_COA_HYDRATASE"/>
    <property type="match status" value="1"/>
</dbReference>
<dbReference type="Gene3D" id="1.20.1050.10">
    <property type="match status" value="1"/>
</dbReference>
<evidence type="ECO:0000259" key="8">
    <source>
        <dbReference type="PROSITE" id="PS50404"/>
    </source>
</evidence>
<dbReference type="InterPro" id="IPR010987">
    <property type="entry name" value="Glutathione-S-Trfase_C-like"/>
</dbReference>
<dbReference type="FunFam" id="1.10.12.10:FF:000001">
    <property type="entry name" value="Probable enoyl-CoA hydratase, mitochondrial"/>
    <property type="match status" value="1"/>
</dbReference>
<dbReference type="InterPro" id="IPR040079">
    <property type="entry name" value="Glutathione_S-Trfase"/>
</dbReference>
<evidence type="ECO:0000256" key="2">
    <source>
        <dbReference type="ARBA" id="ARBA00012076"/>
    </source>
</evidence>
<dbReference type="SUPFAM" id="SSF52096">
    <property type="entry name" value="ClpP/crotonase"/>
    <property type="match status" value="1"/>
</dbReference>
<comment type="caution">
    <text evidence="10">The sequence shown here is derived from an EMBL/GenBank/DDBJ whole genome shotgun (WGS) entry which is preliminary data.</text>
</comment>
<accession>A0A4T0FUF1</accession>
<dbReference type="EC" id="4.2.1.17" evidence="2"/>
<dbReference type="InterPro" id="IPR036249">
    <property type="entry name" value="Thioredoxin-like_sf"/>
</dbReference>
<reference evidence="10 11" key="1">
    <citation type="submission" date="2019-03" db="EMBL/GenBank/DDBJ databases">
        <title>Sequencing 23 genomes of Wallemia ichthyophaga.</title>
        <authorList>
            <person name="Gostincar C."/>
        </authorList>
    </citation>
    <scope>NUCLEOTIDE SEQUENCE [LARGE SCALE GENOMIC DNA]</scope>
    <source>
        <strain evidence="10 11">EXF-5753</strain>
    </source>
</reference>
<dbReference type="EMBL" id="SPNW01000009">
    <property type="protein sequence ID" value="TIA91990.1"/>
    <property type="molecule type" value="Genomic_DNA"/>
</dbReference>
<organism evidence="10 11">
    <name type="scientific">Wallemia hederae</name>
    <dbReference type="NCBI Taxonomy" id="1540922"/>
    <lineage>
        <taxon>Eukaryota</taxon>
        <taxon>Fungi</taxon>
        <taxon>Dikarya</taxon>
        <taxon>Basidiomycota</taxon>
        <taxon>Wallemiomycotina</taxon>
        <taxon>Wallemiomycetes</taxon>
        <taxon>Wallemiales</taxon>
        <taxon>Wallemiaceae</taxon>
        <taxon>Wallemia</taxon>
    </lineage>
</organism>
<evidence type="ECO:0000256" key="1">
    <source>
        <dbReference type="ARBA" id="ARBA00005254"/>
    </source>
</evidence>
<dbReference type="InterPro" id="IPR036282">
    <property type="entry name" value="Glutathione-S-Trfase_C_sf"/>
</dbReference>
<keyword evidence="3" id="KW-0276">Fatty acid metabolism</keyword>
<proteinExistence type="inferred from homology"/>
<dbReference type="InterPro" id="IPR004046">
    <property type="entry name" value="GST_C"/>
</dbReference>
<evidence type="ECO:0000313" key="11">
    <source>
        <dbReference type="Proteomes" id="UP000310189"/>
    </source>
</evidence>
<evidence type="ECO:0000256" key="4">
    <source>
        <dbReference type="ARBA" id="ARBA00023098"/>
    </source>
</evidence>
<dbReference type="AlphaFoldDB" id="A0A4T0FUF1"/>
<keyword evidence="4" id="KW-0443">Lipid metabolism</keyword>
<dbReference type="CDD" id="cd06558">
    <property type="entry name" value="crotonase-like"/>
    <property type="match status" value="1"/>
</dbReference>
<dbReference type="SFLD" id="SFLDG00358">
    <property type="entry name" value="Main_(cytGST)"/>
    <property type="match status" value="1"/>
</dbReference>
<dbReference type="Gene3D" id="1.10.12.10">
    <property type="entry name" value="Lyase 2-enoyl-coa Hydratase, Chain A, domain 2"/>
    <property type="match status" value="1"/>
</dbReference>
<dbReference type="Pfam" id="PF02798">
    <property type="entry name" value="GST_N"/>
    <property type="match status" value="1"/>
</dbReference>
<dbReference type="SFLD" id="SFLDS00019">
    <property type="entry name" value="Glutathione_Transferase_(cytos"/>
    <property type="match status" value="1"/>
</dbReference>
<evidence type="ECO:0000259" key="9">
    <source>
        <dbReference type="PROSITE" id="PS50405"/>
    </source>
</evidence>
<dbReference type="Pfam" id="PF00043">
    <property type="entry name" value="GST_C"/>
    <property type="match status" value="1"/>
</dbReference>
<dbReference type="Proteomes" id="UP000310189">
    <property type="component" value="Unassembled WGS sequence"/>
</dbReference>
<dbReference type="InterPro" id="IPR018376">
    <property type="entry name" value="Enoyl-CoA_hyd/isom_CS"/>
</dbReference>
<feature type="domain" description="GST C-terminal" evidence="9">
    <location>
        <begin position="335"/>
        <end position="463"/>
    </location>
</feature>
<dbReference type="InterPro" id="IPR014748">
    <property type="entry name" value="Enoyl-CoA_hydra_C"/>
</dbReference>
<dbReference type="PANTHER" id="PTHR11941:SF54">
    <property type="entry name" value="ENOYL-COA HYDRATASE, MITOCHONDRIAL"/>
    <property type="match status" value="1"/>
</dbReference>
<name>A0A4T0FUF1_9BASI</name>
<dbReference type="FunFam" id="3.90.226.10:FF:000019">
    <property type="entry name" value="Enoyl-CoA hydratase, mitochondrial"/>
    <property type="match status" value="1"/>
</dbReference>
<sequence>MRATRNLLTAYRNLKVDTPVKSVQLISLDRPSALNALNRELMGELDDVLQKTQNDNQIKCVVLTGSEKAFAAGADIKEMKDISFVDAYKQDFLSSWNRIREFRKPLIGAVSGYALGGGFEVAMATDILLSSSSAKFGQPEINLGIIPGGGGTQRLIRAVGKAKAMEMILTGRMMKAQEAYERGLVSQVVDNEQLLPEALKVGEEIASKSAVSIQAAKEAVNAAYELPLSEGLRFERRLFHQLFATKDQKEGMSAFIEKRKANFSDDRSDYVVHNLDFGAHPLKGIKSDFFKRITPNQRVPALVDHRNNHFIVWESGAILQYLARRYGQDQFIGKDLEEQTITTIWLDFQISGHGPMQGQVNFFRHFWKNATGEDVPPLVLKRYVDQCYRVFSVLEEQLTRQKAAGSNFLALDRLTIADISTHSWLRTISVAELSLDNYPLLKAYTETIENLPATQRAVASQLA</sequence>
<dbReference type="InterPro" id="IPR004045">
    <property type="entry name" value="Glutathione_S-Trfase_N"/>
</dbReference>
<dbReference type="Pfam" id="PF00378">
    <property type="entry name" value="ECH_1"/>
    <property type="match status" value="1"/>
</dbReference>
<dbReference type="GO" id="GO:0004300">
    <property type="term" value="F:enoyl-CoA hydratase activity"/>
    <property type="evidence" value="ECO:0007669"/>
    <property type="project" value="UniProtKB-EC"/>
</dbReference>
<dbReference type="PANTHER" id="PTHR11941">
    <property type="entry name" value="ENOYL-COA HYDRATASE-RELATED"/>
    <property type="match status" value="1"/>
</dbReference>
<evidence type="ECO:0000256" key="6">
    <source>
        <dbReference type="ARBA" id="ARBA00073937"/>
    </source>
</evidence>
<protein>
    <recommendedName>
        <fullName evidence="6">Probable enoyl-CoA hydratase, mitochondrial</fullName>
        <ecNumber evidence="2">4.2.1.17</ecNumber>
    </recommendedName>
</protein>
<dbReference type="OrthoDB" id="2018133at2759"/>
<dbReference type="Gene3D" id="3.40.30.10">
    <property type="entry name" value="Glutaredoxin"/>
    <property type="match status" value="1"/>
</dbReference>
<evidence type="ECO:0000256" key="7">
    <source>
        <dbReference type="RuleBase" id="RU003707"/>
    </source>
</evidence>
<dbReference type="SUPFAM" id="SSF47616">
    <property type="entry name" value="GST C-terminal domain-like"/>
    <property type="match status" value="1"/>
</dbReference>
<evidence type="ECO:0000313" key="10">
    <source>
        <dbReference type="EMBL" id="TIA91990.1"/>
    </source>
</evidence>
<dbReference type="InterPro" id="IPR001753">
    <property type="entry name" value="Enoyl-CoA_hydra/iso"/>
</dbReference>
<dbReference type="InterPro" id="IPR029045">
    <property type="entry name" value="ClpP/crotonase-like_dom_sf"/>
</dbReference>
<dbReference type="GO" id="GO:0006635">
    <property type="term" value="P:fatty acid beta-oxidation"/>
    <property type="evidence" value="ECO:0007669"/>
    <property type="project" value="TreeGrafter"/>
</dbReference>
<dbReference type="Gene3D" id="3.90.226.10">
    <property type="entry name" value="2-enoyl-CoA Hydratase, Chain A, domain 1"/>
    <property type="match status" value="1"/>
</dbReference>
<dbReference type="SUPFAM" id="SSF52833">
    <property type="entry name" value="Thioredoxin-like"/>
    <property type="match status" value="1"/>
</dbReference>
<dbReference type="PROSITE" id="PS50405">
    <property type="entry name" value="GST_CTER"/>
    <property type="match status" value="1"/>
</dbReference>
<gene>
    <name evidence="10" type="ORF">E3P99_00830</name>
</gene>
<evidence type="ECO:0000256" key="5">
    <source>
        <dbReference type="ARBA" id="ARBA00023239"/>
    </source>
</evidence>
<dbReference type="GO" id="GO:0005739">
    <property type="term" value="C:mitochondrion"/>
    <property type="evidence" value="ECO:0007669"/>
    <property type="project" value="TreeGrafter"/>
</dbReference>
<dbReference type="PROSITE" id="PS50404">
    <property type="entry name" value="GST_NTER"/>
    <property type="match status" value="1"/>
</dbReference>
<evidence type="ECO:0000256" key="3">
    <source>
        <dbReference type="ARBA" id="ARBA00022832"/>
    </source>
</evidence>
<feature type="domain" description="GST N-terminal" evidence="8">
    <location>
        <begin position="243"/>
        <end position="330"/>
    </location>
</feature>